<name>A0A1Q9CC61_SYMMI</name>
<reference evidence="1 2" key="1">
    <citation type="submission" date="2016-02" db="EMBL/GenBank/DDBJ databases">
        <title>Genome analysis of coral dinoflagellate symbionts highlights evolutionary adaptations to a symbiotic lifestyle.</title>
        <authorList>
            <person name="Aranda M."/>
            <person name="Li Y."/>
            <person name="Liew Y.J."/>
            <person name="Baumgarten S."/>
            <person name="Simakov O."/>
            <person name="Wilson M."/>
            <person name="Piel J."/>
            <person name="Ashoor H."/>
            <person name="Bougouffa S."/>
            <person name="Bajic V.B."/>
            <person name="Ryu T."/>
            <person name="Ravasi T."/>
            <person name="Bayer T."/>
            <person name="Micklem G."/>
            <person name="Kim H."/>
            <person name="Bhak J."/>
            <person name="Lajeunesse T.C."/>
            <person name="Voolstra C.R."/>
        </authorList>
    </citation>
    <scope>NUCLEOTIDE SEQUENCE [LARGE SCALE GENOMIC DNA]</scope>
    <source>
        <strain evidence="1 2">CCMP2467</strain>
    </source>
</reference>
<dbReference type="OrthoDB" id="10668011at2759"/>
<dbReference type="Proteomes" id="UP000186817">
    <property type="component" value="Unassembled WGS sequence"/>
</dbReference>
<comment type="caution">
    <text evidence="1">The sequence shown here is derived from an EMBL/GenBank/DDBJ whole genome shotgun (WGS) entry which is preliminary data.</text>
</comment>
<proteinExistence type="predicted"/>
<dbReference type="EMBL" id="LSRX01001374">
    <property type="protein sequence ID" value="OLP80506.1"/>
    <property type="molecule type" value="Genomic_DNA"/>
</dbReference>
<keyword evidence="2" id="KW-1185">Reference proteome</keyword>
<gene>
    <name evidence="1" type="ORF">AK812_SmicGene39072</name>
</gene>
<evidence type="ECO:0000313" key="1">
    <source>
        <dbReference type="EMBL" id="OLP80506.1"/>
    </source>
</evidence>
<evidence type="ECO:0000313" key="2">
    <source>
        <dbReference type="Proteomes" id="UP000186817"/>
    </source>
</evidence>
<dbReference type="AlphaFoldDB" id="A0A1Q9CC61"/>
<accession>A0A1Q9CC61</accession>
<sequence length="287" mass="31474">MRWQVSEYAGIDVQISQVLVKPATKFQEFAQGHIPLAAMVDTVIAVMDHPVMPFSQPGLRSPNVVAQAAAMLIDLLMYEDAKILPLALELICGNSYSAGGDFLEELEKAKVTLLTEQQDALMQQLKSDVAQMSKILYSFENWSCEDEFSISDRKPLNELEEIGSLLSVLPGAHGSNASASGKRLQKACSGNAPASGRMVQDMLIHTDFVSIAGYWLMLDWQDTNPESRLLHRRLTAIVCSACIPVGSWQHRPVALSGTAGVFMDFLPGLSKVLDEEHERILDAEVAT</sequence>
<organism evidence="1 2">
    <name type="scientific">Symbiodinium microadriaticum</name>
    <name type="common">Dinoflagellate</name>
    <name type="synonym">Zooxanthella microadriatica</name>
    <dbReference type="NCBI Taxonomy" id="2951"/>
    <lineage>
        <taxon>Eukaryota</taxon>
        <taxon>Sar</taxon>
        <taxon>Alveolata</taxon>
        <taxon>Dinophyceae</taxon>
        <taxon>Suessiales</taxon>
        <taxon>Symbiodiniaceae</taxon>
        <taxon>Symbiodinium</taxon>
    </lineage>
</organism>
<protein>
    <submittedName>
        <fullName evidence="1">Uncharacterized protein</fullName>
    </submittedName>
</protein>